<dbReference type="GeneID" id="75076329"/>
<dbReference type="NCBIfam" id="TIGR03033">
    <property type="entry name" value="phage_rel_nuc"/>
    <property type="match status" value="1"/>
</dbReference>
<proteinExistence type="predicted"/>
<name>A0A162IGJ2_9FUSO</name>
<organism evidence="1 2">
    <name type="scientific">Fusobacterium necrophorum subsp. funduliforme</name>
    <dbReference type="NCBI Taxonomy" id="143387"/>
    <lineage>
        <taxon>Bacteria</taxon>
        <taxon>Fusobacteriati</taxon>
        <taxon>Fusobacteriota</taxon>
        <taxon>Fusobacteriia</taxon>
        <taxon>Fusobacteriales</taxon>
        <taxon>Fusobacteriaceae</taxon>
        <taxon>Fusobacterium</taxon>
    </lineage>
</organism>
<sequence length="363" mass="41881">MTIKELREEAKNLGITNVYSLNKTELEDRIALEKQEVVQMSMMDFKASLLTNYEVFDYEDEEAWHILRQKRIGGSDVGAILGVNPYKSIIDVYINKTEGTTFKGNEATHWGHMLESVVMKEFASKHSELEVYEAPYSIVGEYLISNIDGVLRNKETGEFGVFEAKTTNAFNSKAWEDDEIPQSYYAQVQHYLGMTGYAFAYIAVLIGGQKYKEFYIERNEEDIALLEEKTNAFYFDNIVLGVPPIPDGSDAYMEHLKKRALELQSDEVVELDELEEKAEKIKELAAKQKELEKQENLLKEEILNEMLAQGTRKATAGSFKFNIQSRKTTDMKEFEKAHPELVKKYKELEKNYKKEASRFLTIR</sequence>
<accession>A0A162IGJ2</accession>
<dbReference type="SUPFAM" id="SSF52980">
    <property type="entry name" value="Restriction endonuclease-like"/>
    <property type="match status" value="1"/>
</dbReference>
<evidence type="ECO:0000313" key="1">
    <source>
        <dbReference type="EMBL" id="KYL00473.1"/>
    </source>
</evidence>
<dbReference type="RefSeq" id="WP_062623835.1">
    <property type="nucleotide sequence ID" value="NZ_CAXOUE010000018.1"/>
</dbReference>
<comment type="caution">
    <text evidence="1">The sequence shown here is derived from an EMBL/GenBank/DDBJ whole genome shotgun (WGS) entry which is preliminary data.</text>
</comment>
<dbReference type="InterPro" id="IPR011335">
    <property type="entry name" value="Restrct_endonuc-II-like"/>
</dbReference>
<dbReference type="InterPro" id="IPR019080">
    <property type="entry name" value="YqaJ_viral_recombinase"/>
</dbReference>
<dbReference type="KEGG" id="fnf:BSQ88_07795"/>
<dbReference type="PANTHER" id="PTHR46609:SF6">
    <property type="entry name" value="EXONUCLEASE, PHAGE-TYPE_RECB, C-TERMINAL DOMAIN-CONTAINING PROTEIN-RELATED"/>
    <property type="match status" value="1"/>
</dbReference>
<evidence type="ECO:0000313" key="2">
    <source>
        <dbReference type="Proteomes" id="UP000075816"/>
    </source>
</evidence>
<dbReference type="AlphaFoldDB" id="A0A162IGJ2"/>
<dbReference type="InterPro" id="IPR017482">
    <property type="entry name" value="Lambda-type_endonuclease"/>
</dbReference>
<dbReference type="Gene3D" id="3.90.320.10">
    <property type="match status" value="1"/>
</dbReference>
<protein>
    <submittedName>
        <fullName evidence="1">Uncharacterized protein</fullName>
    </submittedName>
</protein>
<dbReference type="InterPro" id="IPR051703">
    <property type="entry name" value="NF-kappa-B_Signaling_Reg"/>
</dbReference>
<reference evidence="1 2" key="1">
    <citation type="submission" date="2016-03" db="EMBL/GenBank/DDBJ databases">
        <title>Comparative genomics of human isolates of Fusobacterium necrophorum.</title>
        <authorList>
            <person name="Jensen A."/>
            <person name="Bank S."/>
            <person name="Andersen P.S."/>
            <person name="Kristensen L.H."/>
            <person name="Prag J."/>
        </authorList>
    </citation>
    <scope>NUCLEOTIDE SEQUENCE [LARGE SCALE GENOMIC DNA]</scope>
    <source>
        <strain evidence="1 2">LS_1264</strain>
    </source>
</reference>
<dbReference type="eggNOG" id="COG5377">
    <property type="taxonomic scope" value="Bacteria"/>
</dbReference>
<dbReference type="Pfam" id="PF09588">
    <property type="entry name" value="YqaJ"/>
    <property type="match status" value="1"/>
</dbReference>
<dbReference type="EMBL" id="LVEA01000107">
    <property type="protein sequence ID" value="KYL00473.1"/>
    <property type="molecule type" value="Genomic_DNA"/>
</dbReference>
<gene>
    <name evidence="1" type="ORF">A2J07_08225</name>
</gene>
<dbReference type="PANTHER" id="PTHR46609">
    <property type="entry name" value="EXONUCLEASE, PHAGE-TYPE/RECB, C-TERMINAL DOMAIN-CONTAINING PROTEIN"/>
    <property type="match status" value="1"/>
</dbReference>
<dbReference type="InterPro" id="IPR011604">
    <property type="entry name" value="PDDEXK-like_dom_sf"/>
</dbReference>
<dbReference type="Proteomes" id="UP000075816">
    <property type="component" value="Unassembled WGS sequence"/>
</dbReference>